<evidence type="ECO:0000256" key="2">
    <source>
        <dbReference type="SAM" id="MobiDB-lite"/>
    </source>
</evidence>
<gene>
    <name evidence="3" type="ORF">A4X06_0g6686</name>
</gene>
<dbReference type="Gene3D" id="3.40.50.1010">
    <property type="entry name" value="5'-nuclease"/>
    <property type="match status" value="1"/>
</dbReference>
<feature type="region of interest" description="Disordered" evidence="2">
    <location>
        <begin position="440"/>
        <end position="481"/>
    </location>
</feature>
<comment type="caution">
    <text evidence="3">The sequence shown here is derived from an EMBL/GenBank/DDBJ whole genome shotgun (WGS) entry which is preliminary data.</text>
</comment>
<feature type="region of interest" description="Disordered" evidence="2">
    <location>
        <begin position="361"/>
        <end position="425"/>
    </location>
</feature>
<sequence length="1125" mass="119897">MGVRGLTSFCASMEAHISDKVELEVGEAGSPRGTAFVIDAYAFLFASFYAHFGDSLYGGQYAAFVQATIDCINAWRSAGLNPIFVFDGVAPTSKSNTVTARIAQKAAHLSLYMRSSAPSRTSIKWQTSSGFVPPLLNRALLEAAQQTDAEIVMAPEEADPVIVALAGKLGGYAVSKDSDMFIFSPPGSGYKGYVPIDSIAYICRKSADESTSAPVSSSQDVDAGLSTESAAADTAPVRNDGDDGFTAVVSGRRGRRARVAPPTAPSTPSKNPALKFDSSAPTVLTHPPTTAAQTLQAITFSAYLPSKLAAHLDLPLPLLPILGAILGNDHSHPAHYRILFPRDVGSVIQKVQLCVRSLREEWAGERSPARSTSTSRAPSVPGSPNPWRKLNPALSASGSPARLGSGRGTPTSPSRTPNSSSGAGLDASFVSIRSIGSNGYTTASGFSTPRARGSEWGGETESGHHPDNDDDDGASLVSDAPPLDPVRSLIISVIRRIALGVTGTGTTPAPAPTALPAGRNRRAGWGKMAEGEGTPEWNEVVDAILEGTRSYALQMQVDPDELGKPDTSRFTAHLQRSEGGGGTLLLDDDVDVGEGGKRGERLKVMQRYADAFTNSRFSGGLPEIMASRVFAPWFCLEDPDMRTTAVGAPREIRQWVYAILFGAYGLEWARDTLDASESDEDAEEDDEDASDAGLTAVKPVRGGLTSSWIIPKTAEPDEDPDELILVQTPPSVSSFNDDEDNGEEDDDADVEDDGTGRAGPRRGGLQDALSLREKARESLDQEEKVKPAPVVVEMIRRGERAVLEEVPIPSLADLLRERQRENNINNSAEPFFKDLSVFADASIASTTAGRKPTLPPHQLVLSTDQVRTSALFHILRANVNIAKLDSDLQLLALSLRFLVLSEAERWGVSAPKHNWRREEMEAAVYAGCLGLRLWRGRGKGASSSSVASEVGQKMQWAYHSLYPDFVAGGSVNTTEPSPTPTPAAPEVRAIHLSSSLQATLQAAHTLTQVLLLDTPPPAPPHAMHEGPLFHAYLTSHSSSDLFWTDAELDQARKEVMQAVLAGVDEGILGRDLEEERREKRRRHKAAAAATAAAAAVETTTKKDAGGGKVNGKAGIANLYAALSIE</sequence>
<evidence type="ECO:0000313" key="4">
    <source>
        <dbReference type="Proteomes" id="UP000077684"/>
    </source>
</evidence>
<evidence type="ECO:0008006" key="5">
    <source>
        <dbReference type="Google" id="ProtNLM"/>
    </source>
</evidence>
<dbReference type="AlphaFoldDB" id="A0A8X7SUK5"/>
<name>A0A8X7SUK5_9BASI</name>
<reference evidence="3" key="2">
    <citation type="journal article" date="2019" name="IMA Fungus">
        <title>Genome sequencing and comparison of five Tilletia species to identify candidate genes for the detection of regulated species infecting wheat.</title>
        <authorList>
            <person name="Nguyen H.D.T."/>
            <person name="Sultana T."/>
            <person name="Kesanakurti P."/>
            <person name="Hambleton S."/>
        </authorList>
    </citation>
    <scope>NUCLEOTIDE SEQUENCE</scope>
    <source>
        <strain evidence="3">DAOMC 236426</strain>
    </source>
</reference>
<feature type="compositionally biased region" description="Polar residues" evidence="2">
    <location>
        <begin position="211"/>
        <end position="220"/>
    </location>
</feature>
<reference evidence="3" key="1">
    <citation type="submission" date="2016-04" db="EMBL/GenBank/DDBJ databases">
        <authorList>
            <person name="Nguyen H.D."/>
            <person name="Samba Siva P."/>
            <person name="Cullis J."/>
            <person name="Levesque C.A."/>
            <person name="Hambleton S."/>
        </authorList>
    </citation>
    <scope>NUCLEOTIDE SEQUENCE</scope>
    <source>
        <strain evidence="3">DAOMC 236426</strain>
    </source>
</reference>
<dbReference type="PANTHER" id="PTHR15665:SF1">
    <property type="entry name" value="PROTEIN ASTEROID HOMOLOG 1"/>
    <property type="match status" value="1"/>
</dbReference>
<evidence type="ECO:0000256" key="1">
    <source>
        <dbReference type="ARBA" id="ARBA00007398"/>
    </source>
</evidence>
<feature type="region of interest" description="Disordered" evidence="2">
    <location>
        <begin position="211"/>
        <end position="280"/>
    </location>
</feature>
<dbReference type="SUPFAM" id="SSF88723">
    <property type="entry name" value="PIN domain-like"/>
    <property type="match status" value="1"/>
</dbReference>
<dbReference type="InterPro" id="IPR026832">
    <property type="entry name" value="Asteroid"/>
</dbReference>
<dbReference type="PANTHER" id="PTHR15665">
    <property type="entry name" value="ASTEROID PROTEIN"/>
    <property type="match status" value="1"/>
</dbReference>
<dbReference type="PRINTS" id="PR00853">
    <property type="entry name" value="XPGRADSUPER"/>
</dbReference>
<accession>A0A8X7SUK5</accession>
<comment type="similarity">
    <text evidence="1">Belongs to the asteroid family.</text>
</comment>
<feature type="compositionally biased region" description="Low complexity" evidence="2">
    <location>
        <begin position="369"/>
        <end position="379"/>
    </location>
</feature>
<proteinExistence type="inferred from homology"/>
<evidence type="ECO:0000313" key="3">
    <source>
        <dbReference type="EMBL" id="KAE8242908.1"/>
    </source>
</evidence>
<dbReference type="Proteomes" id="UP000077684">
    <property type="component" value="Unassembled WGS sequence"/>
</dbReference>
<feature type="region of interest" description="Disordered" evidence="2">
    <location>
        <begin position="729"/>
        <end position="768"/>
    </location>
</feature>
<feature type="region of interest" description="Disordered" evidence="2">
    <location>
        <begin position="675"/>
        <end position="697"/>
    </location>
</feature>
<dbReference type="InterPro" id="IPR029060">
    <property type="entry name" value="PIN-like_dom_sf"/>
</dbReference>
<feature type="compositionally biased region" description="Acidic residues" evidence="2">
    <location>
        <begin position="736"/>
        <end position="753"/>
    </location>
</feature>
<dbReference type="InterPro" id="IPR006084">
    <property type="entry name" value="XPG/Rad2"/>
</dbReference>
<organism evidence="3 4">
    <name type="scientific">Tilletia controversa</name>
    <name type="common">dwarf bunt fungus</name>
    <dbReference type="NCBI Taxonomy" id="13291"/>
    <lineage>
        <taxon>Eukaryota</taxon>
        <taxon>Fungi</taxon>
        <taxon>Dikarya</taxon>
        <taxon>Basidiomycota</taxon>
        <taxon>Ustilaginomycotina</taxon>
        <taxon>Exobasidiomycetes</taxon>
        <taxon>Tilletiales</taxon>
        <taxon>Tilletiaceae</taxon>
        <taxon>Tilletia</taxon>
    </lineage>
</organism>
<feature type="compositionally biased region" description="Low complexity" evidence="2">
    <location>
        <begin position="408"/>
        <end position="422"/>
    </location>
</feature>
<feature type="compositionally biased region" description="Acidic residues" evidence="2">
    <location>
        <begin position="675"/>
        <end position="690"/>
    </location>
</feature>
<dbReference type="EMBL" id="LWDE02001007">
    <property type="protein sequence ID" value="KAE8242908.1"/>
    <property type="molecule type" value="Genomic_DNA"/>
</dbReference>
<protein>
    <recommendedName>
        <fullName evidence="5">Asteroid domain-containing protein</fullName>
    </recommendedName>
</protein>
<keyword evidence="4" id="KW-1185">Reference proteome</keyword>